<feature type="domain" description="Helicase ATP-binding" evidence="16">
    <location>
        <begin position="268"/>
        <end position="428"/>
    </location>
</feature>
<dbReference type="SMART" id="SM00487">
    <property type="entry name" value="DEXDc"/>
    <property type="match status" value="1"/>
</dbReference>
<dbReference type="Gene3D" id="2.40.50.140">
    <property type="entry name" value="Nucleic acid-binding proteins"/>
    <property type="match status" value="1"/>
</dbReference>
<evidence type="ECO:0000256" key="4">
    <source>
        <dbReference type="ARBA" id="ARBA00022763"/>
    </source>
</evidence>
<dbReference type="GO" id="GO:0005524">
    <property type="term" value="F:ATP binding"/>
    <property type="evidence" value="ECO:0007669"/>
    <property type="project" value="UniProtKB-KW"/>
</dbReference>
<dbReference type="AlphaFoldDB" id="A0A495ABP5"/>
<dbReference type="RefSeq" id="WP_121202528.1">
    <property type="nucleotide sequence ID" value="NZ_RBZP01000001.1"/>
</dbReference>
<evidence type="ECO:0000259" key="17">
    <source>
        <dbReference type="PROSITE" id="PS51194"/>
    </source>
</evidence>
<dbReference type="SUPFAM" id="SSF50249">
    <property type="entry name" value="Nucleic acid-binding proteins"/>
    <property type="match status" value="1"/>
</dbReference>
<protein>
    <recommendedName>
        <fullName evidence="2 15">ATP-dependent DNA helicase RecG</fullName>
        <ecNumber evidence="13 15">5.6.2.4</ecNumber>
    </recommendedName>
</protein>
<dbReference type="InterPro" id="IPR033454">
    <property type="entry name" value="RecG_wedge"/>
</dbReference>
<evidence type="ECO:0000256" key="5">
    <source>
        <dbReference type="ARBA" id="ARBA00022801"/>
    </source>
</evidence>
<evidence type="ECO:0000256" key="7">
    <source>
        <dbReference type="ARBA" id="ARBA00022840"/>
    </source>
</evidence>
<keyword evidence="11" id="KW-0413">Isomerase</keyword>
<dbReference type="InterPro" id="IPR047112">
    <property type="entry name" value="RecG/Mfd"/>
</dbReference>
<dbReference type="GO" id="GO:0043138">
    <property type="term" value="F:3'-5' DNA helicase activity"/>
    <property type="evidence" value="ECO:0007669"/>
    <property type="project" value="UniProtKB-EC"/>
</dbReference>
<dbReference type="Pfam" id="PF19833">
    <property type="entry name" value="RecG_dom3_C"/>
    <property type="match status" value="1"/>
</dbReference>
<evidence type="ECO:0000313" key="18">
    <source>
        <dbReference type="EMBL" id="RKQ37447.1"/>
    </source>
</evidence>
<reference evidence="18 19" key="1">
    <citation type="journal article" date="2016" name="Int. J. Syst. Evol. Microbiol.">
        <title>Oceanobacillus halophilus sp. nov., a novel moderately halophilic bacterium from a hypersaline lake.</title>
        <authorList>
            <person name="Amoozegar M.A."/>
            <person name="Bagheri M."/>
            <person name="Makhdoumi A."/>
            <person name="Nikou M.M."/>
            <person name="Fazeli S.A.S."/>
            <person name="Schumann P."/>
            <person name="Sproer C."/>
            <person name="Sanchez-Porro C."/>
            <person name="Ventosa A."/>
        </authorList>
    </citation>
    <scope>NUCLEOTIDE SEQUENCE [LARGE SCALE GENOMIC DNA]</scope>
    <source>
        <strain evidence="18 19">DSM 23996</strain>
    </source>
</reference>
<dbReference type="NCBIfam" id="NF008165">
    <property type="entry name" value="PRK10917.1-3"/>
    <property type="match status" value="1"/>
</dbReference>
<dbReference type="CDD" id="cd04488">
    <property type="entry name" value="RecG_wedge_OBF"/>
    <property type="match status" value="1"/>
</dbReference>
<keyword evidence="3 15" id="KW-0547">Nucleotide-binding</keyword>
<keyword evidence="9 15" id="KW-0233">DNA recombination</keyword>
<evidence type="ECO:0000256" key="10">
    <source>
        <dbReference type="ARBA" id="ARBA00023204"/>
    </source>
</evidence>
<dbReference type="NCBIfam" id="TIGR00643">
    <property type="entry name" value="recG"/>
    <property type="match status" value="1"/>
</dbReference>
<gene>
    <name evidence="18" type="primary">recG</name>
    <name evidence="18" type="ORF">D8M06_01185</name>
</gene>
<keyword evidence="19" id="KW-1185">Reference proteome</keyword>
<dbReference type="GO" id="GO:0016887">
    <property type="term" value="F:ATP hydrolysis activity"/>
    <property type="evidence" value="ECO:0007669"/>
    <property type="project" value="RHEA"/>
</dbReference>
<evidence type="ECO:0000256" key="3">
    <source>
        <dbReference type="ARBA" id="ARBA00022741"/>
    </source>
</evidence>
<evidence type="ECO:0000256" key="12">
    <source>
        <dbReference type="ARBA" id="ARBA00034617"/>
    </source>
</evidence>
<evidence type="ECO:0000256" key="15">
    <source>
        <dbReference type="RuleBase" id="RU363016"/>
    </source>
</evidence>
<evidence type="ECO:0000256" key="13">
    <source>
        <dbReference type="ARBA" id="ARBA00034808"/>
    </source>
</evidence>
<dbReference type="InterPro" id="IPR001650">
    <property type="entry name" value="Helicase_C-like"/>
</dbReference>
<proteinExistence type="inferred from homology"/>
<keyword evidence="10 15" id="KW-0234">DNA repair</keyword>
<dbReference type="InterPro" id="IPR004609">
    <property type="entry name" value="ATP-dep_DNA_helicase_RecG"/>
</dbReference>
<dbReference type="InterPro" id="IPR012340">
    <property type="entry name" value="NA-bd_OB-fold"/>
</dbReference>
<dbReference type="NCBIfam" id="NF008168">
    <property type="entry name" value="PRK10917.2-2"/>
    <property type="match status" value="1"/>
</dbReference>
<comment type="catalytic activity">
    <reaction evidence="12 15">
        <text>Couples ATP hydrolysis with the unwinding of duplex DNA by translocating in the 3'-5' direction.</text>
        <dbReference type="EC" id="5.6.2.4"/>
    </reaction>
</comment>
<keyword evidence="4 15" id="KW-0227">DNA damage</keyword>
<dbReference type="GO" id="GO:0006310">
    <property type="term" value="P:DNA recombination"/>
    <property type="evidence" value="ECO:0007669"/>
    <property type="project" value="UniProtKB-UniRule"/>
</dbReference>
<dbReference type="InterPro" id="IPR027417">
    <property type="entry name" value="P-loop_NTPase"/>
</dbReference>
<dbReference type="InterPro" id="IPR045562">
    <property type="entry name" value="RecG_dom3_C"/>
</dbReference>
<dbReference type="Gene3D" id="3.40.50.300">
    <property type="entry name" value="P-loop containing nucleotide triphosphate hydrolases"/>
    <property type="match status" value="2"/>
</dbReference>
<evidence type="ECO:0000256" key="11">
    <source>
        <dbReference type="ARBA" id="ARBA00023235"/>
    </source>
</evidence>
<comment type="caution">
    <text evidence="18">The sequence shown here is derived from an EMBL/GenBank/DDBJ whole genome shotgun (WGS) entry which is preliminary data.</text>
</comment>
<keyword evidence="8" id="KW-0238">DNA-binding</keyword>
<dbReference type="EMBL" id="RBZP01000001">
    <property type="protein sequence ID" value="RKQ37447.1"/>
    <property type="molecule type" value="Genomic_DNA"/>
</dbReference>
<dbReference type="InterPro" id="IPR011545">
    <property type="entry name" value="DEAD/DEAH_box_helicase_dom"/>
</dbReference>
<dbReference type="CDD" id="cd17992">
    <property type="entry name" value="DEXHc_RecG"/>
    <property type="match status" value="1"/>
</dbReference>
<dbReference type="GO" id="GO:0003677">
    <property type="term" value="F:DNA binding"/>
    <property type="evidence" value="ECO:0007669"/>
    <property type="project" value="UniProtKB-KW"/>
</dbReference>
<dbReference type="InterPro" id="IPR014001">
    <property type="entry name" value="Helicase_ATP-bd"/>
</dbReference>
<sequence length="677" mass="76930">MLQKPVNNLTGVGEKYEEDLALLNIYTIEDLLNYFPYRYDVFEIKPLAELIHDDKVTIEGRVIYEPSLQFYGKRKSRLTFTVEVEGVAVKAVMFNRAFAKKQIHKDSTITLTGKWDAHRLQITVSNYKIGPAEAQTKIQPMYSLKGNINNIKLTKTIQQAIDKYLGAVVEILPERYLKSYKIPNRQTAIKTMHFPPNRIALKHARRRFIFEEFLLFQLKMQLLRKLKREATQGNTQQYDSMKLQEFIQSFPFTLTNAQKKSLNEILVDMKSPYRMNRLLQGDVGSGKTAVAAIGLFASITAGKQGALMVPTEILAEQHYESLQELFSDRANIALLTGSVKGKKRREIVEGVENHTIDIVVGTHALIQDDVYFADLGFVIVDEQHRFGVEQRRTLKDKGLHPDVLFMTATPIPRTLAITAFGDMDVSVIDEMPKGRKEIETYWAKENMLERILGMIENHVAAGEQAYVICPLIEESDKLDIQDAVDLHQKLVDIFPSEVRVGLMHGRLKSDEKELVMKQFADNEIQVLVSTTVVEVGVNVPNATIMVIYDAERFGLSQLHQLRGRVGRGSKQSYCILIADPKGDVGKERMRIMTETTNGFELSEQDLKLRGPGDFFGKKQSGVPEFKVADMVHDYRALETARADAQEIIEKNLLDNDEEFFQLKQLLLSDSAFSSTLD</sequence>
<dbReference type="SMART" id="SM00490">
    <property type="entry name" value="HELICc"/>
    <property type="match status" value="1"/>
</dbReference>
<evidence type="ECO:0000256" key="14">
    <source>
        <dbReference type="ARBA" id="ARBA00048988"/>
    </source>
</evidence>
<dbReference type="PROSITE" id="PS51192">
    <property type="entry name" value="HELICASE_ATP_BIND_1"/>
    <property type="match status" value="1"/>
</dbReference>
<dbReference type="Proteomes" id="UP000269301">
    <property type="component" value="Unassembled WGS sequence"/>
</dbReference>
<feature type="domain" description="Helicase C-terminal" evidence="17">
    <location>
        <begin position="447"/>
        <end position="612"/>
    </location>
</feature>
<comment type="function">
    <text evidence="15">Plays a critical role in recombination and DNA repair. Helps process Holliday junction intermediates to mature products by catalyzing branch migration. Has replication fork regression activity, unwinds stalled or blocked replication forks to make a HJ that can be resolved. Has a DNA unwinding activity characteristic of a DNA helicase with 3'-5' polarity.</text>
</comment>
<evidence type="ECO:0000256" key="8">
    <source>
        <dbReference type="ARBA" id="ARBA00023125"/>
    </source>
</evidence>
<evidence type="ECO:0000256" key="9">
    <source>
        <dbReference type="ARBA" id="ARBA00023172"/>
    </source>
</evidence>
<evidence type="ECO:0000256" key="2">
    <source>
        <dbReference type="ARBA" id="ARBA00017846"/>
    </source>
</evidence>
<dbReference type="CDD" id="cd18811">
    <property type="entry name" value="SF2_C_RecG"/>
    <property type="match status" value="1"/>
</dbReference>
<evidence type="ECO:0000256" key="1">
    <source>
        <dbReference type="ARBA" id="ARBA00007504"/>
    </source>
</evidence>
<dbReference type="Pfam" id="PF00271">
    <property type="entry name" value="Helicase_C"/>
    <property type="match status" value="1"/>
</dbReference>
<dbReference type="Pfam" id="PF17191">
    <property type="entry name" value="RecG_wedge"/>
    <property type="match status" value="1"/>
</dbReference>
<organism evidence="18 19">
    <name type="scientific">Oceanobacillus halophilus</name>
    <dbReference type="NCBI Taxonomy" id="930130"/>
    <lineage>
        <taxon>Bacteria</taxon>
        <taxon>Bacillati</taxon>
        <taxon>Bacillota</taxon>
        <taxon>Bacilli</taxon>
        <taxon>Bacillales</taxon>
        <taxon>Bacillaceae</taxon>
        <taxon>Oceanobacillus</taxon>
    </lineage>
</organism>
<dbReference type="EC" id="5.6.2.4" evidence="13 15"/>
<dbReference type="PANTHER" id="PTHR47964:SF1">
    <property type="entry name" value="ATP-DEPENDENT DNA HELICASE HOMOLOG RECG, CHLOROPLASTIC"/>
    <property type="match status" value="1"/>
</dbReference>
<dbReference type="PROSITE" id="PS51194">
    <property type="entry name" value="HELICASE_CTER"/>
    <property type="match status" value="1"/>
</dbReference>
<keyword evidence="7 15" id="KW-0067">ATP-binding</keyword>
<dbReference type="OrthoDB" id="9804325at2"/>
<name>A0A495ABP5_9BACI</name>
<keyword evidence="6 15" id="KW-0347">Helicase</keyword>
<dbReference type="PANTHER" id="PTHR47964">
    <property type="entry name" value="ATP-DEPENDENT DNA HELICASE HOMOLOG RECG, CHLOROPLASTIC"/>
    <property type="match status" value="1"/>
</dbReference>
<keyword evidence="5 15" id="KW-0378">Hydrolase</keyword>
<dbReference type="Pfam" id="PF00270">
    <property type="entry name" value="DEAD"/>
    <property type="match status" value="1"/>
</dbReference>
<comment type="catalytic activity">
    <reaction evidence="14 15">
        <text>ATP + H2O = ADP + phosphate + H(+)</text>
        <dbReference type="Rhea" id="RHEA:13065"/>
        <dbReference type="ChEBI" id="CHEBI:15377"/>
        <dbReference type="ChEBI" id="CHEBI:15378"/>
        <dbReference type="ChEBI" id="CHEBI:30616"/>
        <dbReference type="ChEBI" id="CHEBI:43474"/>
        <dbReference type="ChEBI" id="CHEBI:456216"/>
        <dbReference type="EC" id="5.6.2.4"/>
    </reaction>
</comment>
<dbReference type="GO" id="GO:0006281">
    <property type="term" value="P:DNA repair"/>
    <property type="evidence" value="ECO:0007669"/>
    <property type="project" value="UniProtKB-UniRule"/>
</dbReference>
<accession>A0A495ABP5</accession>
<comment type="similarity">
    <text evidence="1 15">Belongs to the helicase family. RecG subfamily.</text>
</comment>
<dbReference type="SUPFAM" id="SSF52540">
    <property type="entry name" value="P-loop containing nucleoside triphosphate hydrolases"/>
    <property type="match status" value="2"/>
</dbReference>
<evidence type="ECO:0000313" key="19">
    <source>
        <dbReference type="Proteomes" id="UP000269301"/>
    </source>
</evidence>
<evidence type="ECO:0000256" key="6">
    <source>
        <dbReference type="ARBA" id="ARBA00022806"/>
    </source>
</evidence>
<evidence type="ECO:0000259" key="16">
    <source>
        <dbReference type="PROSITE" id="PS51192"/>
    </source>
</evidence>